<dbReference type="KEGG" id="sre:PTSG_06568"/>
<dbReference type="Pfam" id="PF23753">
    <property type="entry name" value="TPR_WDR11"/>
    <property type="match status" value="1"/>
</dbReference>
<evidence type="ECO:0000313" key="4">
    <source>
        <dbReference type="Proteomes" id="UP000007799"/>
    </source>
</evidence>
<feature type="compositionally biased region" description="Basic and acidic residues" evidence="1">
    <location>
        <begin position="478"/>
        <end position="496"/>
    </location>
</feature>
<dbReference type="AlphaFoldDB" id="F2UG65"/>
<dbReference type="InterPro" id="IPR036322">
    <property type="entry name" value="WD40_repeat_dom_sf"/>
</dbReference>
<dbReference type="Proteomes" id="UP000007799">
    <property type="component" value="Unassembled WGS sequence"/>
</dbReference>
<gene>
    <name evidence="3" type="ORF">PTSG_06568</name>
</gene>
<keyword evidence="4" id="KW-1185">Reference proteome</keyword>
<feature type="compositionally biased region" description="Low complexity" evidence="1">
    <location>
        <begin position="710"/>
        <end position="726"/>
    </location>
</feature>
<dbReference type="STRING" id="946362.F2UG65"/>
<name>F2UG65_SALR5</name>
<dbReference type="OrthoDB" id="1291858at2759"/>
<dbReference type="Gene3D" id="2.130.10.10">
    <property type="entry name" value="YVTN repeat-like/Quinoprotein amine dehydrogenase"/>
    <property type="match status" value="1"/>
</dbReference>
<dbReference type="RefSeq" id="XP_004991950.1">
    <property type="nucleotide sequence ID" value="XM_004991893.1"/>
</dbReference>
<proteinExistence type="predicted"/>
<reference evidence="3" key="1">
    <citation type="submission" date="2009-08" db="EMBL/GenBank/DDBJ databases">
        <title>Annotation of Salpingoeca rosetta.</title>
        <authorList>
            <consortium name="The Broad Institute Genome Sequencing Platform"/>
            <person name="Russ C."/>
            <person name="Cuomo C."/>
            <person name="Burger G."/>
            <person name="Gray M.W."/>
            <person name="Holland P.W.H."/>
            <person name="King N."/>
            <person name="Lang F.B.F."/>
            <person name="Roger A.J."/>
            <person name="Ruiz-Trillo I."/>
            <person name="Young S.K."/>
            <person name="Zeng Q."/>
            <person name="Gargeya S."/>
            <person name="Alvarado L."/>
            <person name="Berlin A."/>
            <person name="Chapman S.B."/>
            <person name="Chen Z."/>
            <person name="Freedman E."/>
            <person name="Gellesch M."/>
            <person name="Goldberg J."/>
            <person name="Griggs A."/>
            <person name="Gujja S."/>
            <person name="Heilman E."/>
            <person name="Heiman D."/>
            <person name="Howarth C."/>
            <person name="Mehta T."/>
            <person name="Neiman D."/>
            <person name="Pearson M."/>
            <person name="Roberts A."/>
            <person name="Saif S."/>
            <person name="Shea T."/>
            <person name="Shenoy N."/>
            <person name="Sisk P."/>
            <person name="Stolte C."/>
            <person name="Sykes S."/>
            <person name="White J."/>
            <person name="Yandava C."/>
            <person name="Haas B."/>
            <person name="Nusbaum C."/>
            <person name="Birren B."/>
        </authorList>
    </citation>
    <scope>NUCLEOTIDE SEQUENCE [LARGE SCALE GENOMIC DNA]</scope>
    <source>
        <strain evidence="3">ATCC 50818</strain>
    </source>
</reference>
<feature type="domain" description="WDR11 TPR" evidence="2">
    <location>
        <begin position="593"/>
        <end position="743"/>
    </location>
</feature>
<sequence length="797" mass="87654">MRGKTAAVSSSSDGVQWGTTGFVAFPRSNVVLIADPRALQVVQHLHGHRYPITQVRWEELAEPLTQRMPRLLTGDDRGVVYVWNVEEHESKMFPAPFLKGSKGYSVLDLAWLPNKVHDEPPQFLVLYANHMLVGFNTAGRQLWTHDYSSYAPLQFALNPYNSSQAVMALPDSCVLIVDDISASSPPRAKPTDLHVQPRGDTGGLRHLSFNRHEEHQVVLAFAHQLVVLDLLVHRPVATVHLDRSSSAFRSVASCPHSPVLYCLHDNHSISIRSRLDQASMTYSFTGQSEALRLKTDTLLGIAVNPLNERQLCTATDAGALLLFNPHTSPVSTVPISRSAASAARFGHKVLVRALLSAMHQPTKDEYTLPADASDHLARDDVYAKTRALLALLPPSTHRQLTAAPSIAHRCLAACHAFGDAWAASFWRLVLCTPPSHNAVGSSQEQQGGGLDLLSLEEGNATLQQSSGVTTADAAGSHNHGDEADGDGKDETKEQQHQQEQQDNEGEDDEEEDVHDSADTARQLPVEFGSLRSTSLRCLVIGDEGCAVIHPDLSVVERVRDRSHLHKIEDAAWLSDDRLLVSMDNGMIQTFTASLKIAAMNLIAADRITEGVDLLVTIGHIRDACKYLQAYGRWAEAVDLAKTRLSTQAAHAVVEEYATHLCSHRQFGEAALHFVTTNNTDRAVECLRSMQQPHMAALFLLHRKHELDKTAAAADVSASSSSAPHDQQQQHHQHHQHHQQQQVSAPLATCDRLAAGPPPKSAVFLDYARLLNRFSLDQEAKWVCRHFAKLPISHLEDA</sequence>
<organism evidence="4">
    <name type="scientific">Salpingoeca rosetta (strain ATCC 50818 / BSB-021)</name>
    <dbReference type="NCBI Taxonomy" id="946362"/>
    <lineage>
        <taxon>Eukaryota</taxon>
        <taxon>Choanoflagellata</taxon>
        <taxon>Craspedida</taxon>
        <taxon>Salpingoecidae</taxon>
        <taxon>Salpingoeca</taxon>
    </lineage>
</organism>
<dbReference type="PANTHER" id="PTHR14593">
    <property type="entry name" value="WD REPEAT-CONTAINING PROTEIN 11"/>
    <property type="match status" value="1"/>
</dbReference>
<feature type="region of interest" description="Disordered" evidence="1">
    <location>
        <begin position="463"/>
        <end position="525"/>
    </location>
</feature>
<feature type="region of interest" description="Disordered" evidence="1">
    <location>
        <begin position="710"/>
        <end position="744"/>
    </location>
</feature>
<dbReference type="InterPro" id="IPR057854">
    <property type="entry name" value="TPR_WDR11"/>
</dbReference>
<dbReference type="EMBL" id="GL832972">
    <property type="protein sequence ID" value="EGD75493.1"/>
    <property type="molecule type" value="Genomic_DNA"/>
</dbReference>
<dbReference type="InterPro" id="IPR039694">
    <property type="entry name" value="WDR11"/>
</dbReference>
<protein>
    <recommendedName>
        <fullName evidence="2">WDR11 TPR domain-containing protein</fullName>
    </recommendedName>
</protein>
<dbReference type="SUPFAM" id="SSF50978">
    <property type="entry name" value="WD40 repeat-like"/>
    <property type="match status" value="1"/>
</dbReference>
<dbReference type="FunCoup" id="F2UG65">
    <property type="interactions" value="928"/>
</dbReference>
<dbReference type="GO" id="GO:0005737">
    <property type="term" value="C:cytoplasm"/>
    <property type="evidence" value="ECO:0007669"/>
    <property type="project" value="TreeGrafter"/>
</dbReference>
<dbReference type="eggNOG" id="KOG1912">
    <property type="taxonomic scope" value="Eukaryota"/>
</dbReference>
<evidence type="ECO:0000313" key="3">
    <source>
        <dbReference type="EMBL" id="EGD75493.1"/>
    </source>
</evidence>
<evidence type="ECO:0000256" key="1">
    <source>
        <dbReference type="SAM" id="MobiDB-lite"/>
    </source>
</evidence>
<dbReference type="InParanoid" id="F2UG65"/>
<dbReference type="GeneID" id="16072510"/>
<dbReference type="InterPro" id="IPR015943">
    <property type="entry name" value="WD40/YVTN_repeat-like_dom_sf"/>
</dbReference>
<feature type="compositionally biased region" description="Acidic residues" evidence="1">
    <location>
        <begin position="501"/>
        <end position="513"/>
    </location>
</feature>
<evidence type="ECO:0000259" key="2">
    <source>
        <dbReference type="Pfam" id="PF23753"/>
    </source>
</evidence>
<accession>F2UG65</accession>
<dbReference type="PANTHER" id="PTHR14593:SF5">
    <property type="entry name" value="WD REPEAT-CONTAINING PROTEIN 11"/>
    <property type="match status" value="1"/>
</dbReference>